<evidence type="ECO:0000259" key="5">
    <source>
        <dbReference type="PROSITE" id="PS50114"/>
    </source>
</evidence>
<dbReference type="InterPro" id="IPR013088">
    <property type="entry name" value="Znf_NHR/GATA"/>
</dbReference>
<dbReference type="CDD" id="cd00202">
    <property type="entry name" value="ZnF_GATA"/>
    <property type="match status" value="1"/>
</dbReference>
<sequence>MEKRTESATPLWRKGPDEKPVLCNACGSRYKVKGTLENYLPKNAQPHSYLKHQKEYNQFLKPSNSPAGGINTNLWSTKIPSKKRSPVKRVPPMEKFHKQLLRLWESEKQHNDSSLDNILLFENINNFIPKNEIGIGCILLKNDVISKD</sequence>
<dbReference type="AlphaFoldDB" id="A0A3Q7Y373"/>
<dbReference type="OrthoDB" id="515401at2759"/>
<dbReference type="Pfam" id="PF00320">
    <property type="entry name" value="GATA"/>
    <property type="match status" value="1"/>
</dbReference>
<keyword evidence="4" id="KW-0479">Metal-binding</keyword>
<dbReference type="InterPro" id="IPR044589">
    <property type="entry name" value="GATA26/27"/>
</dbReference>
<dbReference type="PROSITE" id="PS50114">
    <property type="entry name" value="GATA_ZN_FINGER_2"/>
    <property type="match status" value="1"/>
</dbReference>
<keyword evidence="3" id="KW-0804">Transcription</keyword>
<evidence type="ECO:0000256" key="4">
    <source>
        <dbReference type="PROSITE-ProRule" id="PRU00094"/>
    </source>
</evidence>
<evidence type="ECO:0000256" key="2">
    <source>
        <dbReference type="ARBA" id="ARBA00023125"/>
    </source>
</evidence>
<accession>A0A3Q7Y373</accession>
<protein>
    <submittedName>
        <fullName evidence="7">GATA transcription factor 26-like</fullName>
    </submittedName>
</protein>
<dbReference type="InterPro" id="IPR000679">
    <property type="entry name" value="Znf_GATA"/>
</dbReference>
<evidence type="ECO:0000313" key="7">
    <source>
        <dbReference type="RefSeq" id="XP_027192451.1"/>
    </source>
</evidence>
<proteinExistence type="predicted"/>
<dbReference type="RefSeq" id="XP_027192451.1">
    <property type="nucleotide sequence ID" value="XM_027336650.1"/>
</dbReference>
<keyword evidence="6" id="KW-1185">Reference proteome</keyword>
<keyword evidence="1" id="KW-0805">Transcription regulation</keyword>
<keyword evidence="4" id="KW-0862">Zinc</keyword>
<dbReference type="PaxDb" id="3827-XP_004488166.1"/>
<dbReference type="PANTHER" id="PTHR46855:SF21">
    <property type="entry name" value="GATA ZINC FINGER PROTEIN"/>
    <property type="match status" value="1"/>
</dbReference>
<organism evidence="6 7">
    <name type="scientific">Cicer arietinum</name>
    <name type="common">Chickpea</name>
    <name type="synonym">Garbanzo</name>
    <dbReference type="NCBI Taxonomy" id="3827"/>
    <lineage>
        <taxon>Eukaryota</taxon>
        <taxon>Viridiplantae</taxon>
        <taxon>Streptophyta</taxon>
        <taxon>Embryophyta</taxon>
        <taxon>Tracheophyta</taxon>
        <taxon>Spermatophyta</taxon>
        <taxon>Magnoliopsida</taxon>
        <taxon>eudicotyledons</taxon>
        <taxon>Gunneridae</taxon>
        <taxon>Pentapetalae</taxon>
        <taxon>rosids</taxon>
        <taxon>fabids</taxon>
        <taxon>Fabales</taxon>
        <taxon>Fabaceae</taxon>
        <taxon>Papilionoideae</taxon>
        <taxon>50 kb inversion clade</taxon>
        <taxon>NPAAA clade</taxon>
        <taxon>Hologalegina</taxon>
        <taxon>IRL clade</taxon>
        <taxon>Cicereae</taxon>
        <taxon>Cicer</taxon>
    </lineage>
</organism>
<dbReference type="Proteomes" id="UP000087171">
    <property type="component" value="Chromosome Ca1"/>
</dbReference>
<dbReference type="SUPFAM" id="SSF57716">
    <property type="entry name" value="Glucocorticoid receptor-like (DNA-binding domain)"/>
    <property type="match status" value="1"/>
</dbReference>
<feature type="domain" description="GATA-type" evidence="5">
    <location>
        <begin position="7"/>
        <end position="34"/>
    </location>
</feature>
<reference evidence="6" key="1">
    <citation type="journal article" date="2013" name="Nat. Biotechnol.">
        <title>Draft genome sequence of chickpea (Cicer arietinum) provides a resource for trait improvement.</title>
        <authorList>
            <person name="Varshney R.K."/>
            <person name="Song C."/>
            <person name="Saxena R.K."/>
            <person name="Azam S."/>
            <person name="Yu S."/>
            <person name="Sharpe A.G."/>
            <person name="Cannon S."/>
            <person name="Baek J."/>
            <person name="Rosen B.D."/>
            <person name="Tar'an B."/>
            <person name="Millan T."/>
            <person name="Zhang X."/>
            <person name="Ramsay L.D."/>
            <person name="Iwata A."/>
            <person name="Wang Y."/>
            <person name="Nelson W."/>
            <person name="Farmer A.D."/>
            <person name="Gaur P.M."/>
            <person name="Soderlund C."/>
            <person name="Penmetsa R.V."/>
            <person name="Xu C."/>
            <person name="Bharti A.K."/>
            <person name="He W."/>
            <person name="Winter P."/>
            <person name="Zhao S."/>
            <person name="Hane J.K."/>
            <person name="Carrasquilla-Garcia N."/>
            <person name="Condie J.A."/>
            <person name="Upadhyaya H.D."/>
            <person name="Luo M.C."/>
            <person name="Thudi M."/>
            <person name="Gowda C.L."/>
            <person name="Singh N.P."/>
            <person name="Lichtenzveig J."/>
            <person name="Gali K.K."/>
            <person name="Rubio J."/>
            <person name="Nadarajan N."/>
            <person name="Dolezel J."/>
            <person name="Bansal K.C."/>
            <person name="Xu X."/>
            <person name="Edwards D."/>
            <person name="Zhang G."/>
            <person name="Kahl G."/>
            <person name="Gil J."/>
            <person name="Singh K.B."/>
            <person name="Datta S.K."/>
            <person name="Jackson S.A."/>
            <person name="Wang J."/>
            <person name="Cook D.R."/>
        </authorList>
    </citation>
    <scope>NUCLEOTIDE SEQUENCE [LARGE SCALE GENOMIC DNA]</scope>
    <source>
        <strain evidence="6">cv. CDC Frontier</strain>
    </source>
</reference>
<dbReference type="GO" id="GO:0006355">
    <property type="term" value="P:regulation of DNA-templated transcription"/>
    <property type="evidence" value="ECO:0007669"/>
    <property type="project" value="InterPro"/>
</dbReference>
<keyword evidence="2" id="KW-0238">DNA-binding</keyword>
<name>A0A3Q7Y373_CICAR</name>
<evidence type="ECO:0000256" key="1">
    <source>
        <dbReference type="ARBA" id="ARBA00023015"/>
    </source>
</evidence>
<reference evidence="7" key="2">
    <citation type="submission" date="2025-08" db="UniProtKB">
        <authorList>
            <consortium name="RefSeq"/>
        </authorList>
    </citation>
    <scope>IDENTIFICATION</scope>
    <source>
        <tissue evidence="7">Etiolated seedlings</tissue>
    </source>
</reference>
<evidence type="ECO:0000256" key="3">
    <source>
        <dbReference type="ARBA" id="ARBA00023163"/>
    </source>
</evidence>
<dbReference type="SMART" id="SM00401">
    <property type="entry name" value="ZnF_GATA"/>
    <property type="match status" value="1"/>
</dbReference>
<keyword evidence="4" id="KW-0863">Zinc-finger</keyword>
<dbReference type="Gene3D" id="3.30.50.10">
    <property type="entry name" value="Erythroid Transcription Factor GATA-1, subunit A"/>
    <property type="match status" value="1"/>
</dbReference>
<dbReference type="GO" id="GO:0008270">
    <property type="term" value="F:zinc ion binding"/>
    <property type="evidence" value="ECO:0007669"/>
    <property type="project" value="UniProtKB-KW"/>
</dbReference>
<gene>
    <name evidence="7" type="primary">LOC101490431</name>
</gene>
<dbReference type="GO" id="GO:0043565">
    <property type="term" value="F:sequence-specific DNA binding"/>
    <property type="evidence" value="ECO:0007669"/>
    <property type="project" value="InterPro"/>
</dbReference>
<dbReference type="PANTHER" id="PTHR46855">
    <property type="entry name" value="OSJNBB0038F03.10 PROTEIN"/>
    <property type="match status" value="1"/>
</dbReference>
<evidence type="ECO:0000313" key="6">
    <source>
        <dbReference type="Proteomes" id="UP000087171"/>
    </source>
</evidence>